<dbReference type="Proteomes" id="UP000076727">
    <property type="component" value="Unassembled WGS sequence"/>
</dbReference>
<reference evidence="1 2" key="1">
    <citation type="journal article" date="2016" name="Mol. Biol. Evol.">
        <title>Comparative Genomics of Early-Diverging Mushroom-Forming Fungi Provides Insights into the Origins of Lignocellulose Decay Capabilities.</title>
        <authorList>
            <person name="Nagy L.G."/>
            <person name="Riley R."/>
            <person name="Tritt A."/>
            <person name="Adam C."/>
            <person name="Daum C."/>
            <person name="Floudas D."/>
            <person name="Sun H."/>
            <person name="Yadav J.S."/>
            <person name="Pangilinan J."/>
            <person name="Larsson K.H."/>
            <person name="Matsuura K."/>
            <person name="Barry K."/>
            <person name="Labutti K."/>
            <person name="Kuo R."/>
            <person name="Ohm R.A."/>
            <person name="Bhattacharya S.S."/>
            <person name="Shirouzu T."/>
            <person name="Yoshinaga Y."/>
            <person name="Martin F.M."/>
            <person name="Grigoriev I.V."/>
            <person name="Hibbett D.S."/>
        </authorList>
    </citation>
    <scope>NUCLEOTIDE SEQUENCE [LARGE SCALE GENOMIC DNA]</scope>
    <source>
        <strain evidence="1 2">L-15889</strain>
    </source>
</reference>
<proteinExistence type="predicted"/>
<keyword evidence="2" id="KW-1185">Reference proteome</keyword>
<protein>
    <submittedName>
        <fullName evidence="1">Uncharacterized protein</fullName>
    </submittedName>
</protein>
<sequence length="194" mass="22535">MYLKRNNIATTLAQATKYGRDWLYQPTQNRPLESTVNELNSLANRLKHFAVHPLRRRSWPAASLSSVLIRVPLRVARARKLHSLLVVRFRQAHMNQTPGNGYRQARPPAYSRAYPSARRPGSIIPCRWTTPEGLCNTHIVRTQEDIDNHIHAHLSYCHRRDEVDCRWGHCNRRVEAGSMPNHVKSAHLQMQVRR</sequence>
<name>A0A165QJ87_9APHY</name>
<evidence type="ECO:0000313" key="1">
    <source>
        <dbReference type="EMBL" id="KZT69547.1"/>
    </source>
</evidence>
<evidence type="ECO:0000313" key="2">
    <source>
        <dbReference type="Proteomes" id="UP000076727"/>
    </source>
</evidence>
<dbReference type="EMBL" id="KV429057">
    <property type="protein sequence ID" value="KZT69547.1"/>
    <property type="molecule type" value="Genomic_DNA"/>
</dbReference>
<gene>
    <name evidence="1" type="ORF">DAEQUDRAFT_257101</name>
</gene>
<organism evidence="1 2">
    <name type="scientific">Daedalea quercina L-15889</name>
    <dbReference type="NCBI Taxonomy" id="1314783"/>
    <lineage>
        <taxon>Eukaryota</taxon>
        <taxon>Fungi</taxon>
        <taxon>Dikarya</taxon>
        <taxon>Basidiomycota</taxon>
        <taxon>Agaricomycotina</taxon>
        <taxon>Agaricomycetes</taxon>
        <taxon>Polyporales</taxon>
        <taxon>Fomitopsis</taxon>
    </lineage>
</organism>
<dbReference type="AlphaFoldDB" id="A0A165QJ87"/>
<accession>A0A165QJ87</accession>
<dbReference type="OrthoDB" id="427030at2759"/>